<keyword evidence="2" id="KW-1185">Reference proteome</keyword>
<gene>
    <name evidence="1" type="ORF">J2T15_002265</name>
</gene>
<accession>A0ABT9TZM3</accession>
<evidence type="ECO:0008006" key="3">
    <source>
        <dbReference type="Google" id="ProtNLM"/>
    </source>
</evidence>
<dbReference type="Proteomes" id="UP001229346">
    <property type="component" value="Unassembled WGS sequence"/>
</dbReference>
<name>A0ABT9TZM3_PAEHA</name>
<sequence>MKQRYDELRSEAWNLPDGKQKVTVLEEAVRIADLYMSKEDAYYARMSYSEAALMSGFEERFIVSFAWCLSQFEKQPELYDSHQLIWHYKWLIGIIWRFPQFGAVQIADIYHDFKRMCLQYGHSLRPYYSKIHMYALVSGQAELAQTYYEEWRKAPYDAMSDCRACEQNMFGYFHLASGRYKRGLQTLKPILSGKMSCRSIPQNTYSHVLMPLLEIDQHDEAAKLARKCSRMLKGPGYLEEYGRLIGYYAATDLNKAAKLLESTAAYAISNKTDWNRFQYLIGAKAFFSLWNEQKRKRKLNVHSSFTSEWVEAESERLARAFDDRNGNEYCQGQLAHKVNQVRKRRTR</sequence>
<organism evidence="1 2">
    <name type="scientific">Paenibacillus harenae</name>
    <dbReference type="NCBI Taxonomy" id="306543"/>
    <lineage>
        <taxon>Bacteria</taxon>
        <taxon>Bacillati</taxon>
        <taxon>Bacillota</taxon>
        <taxon>Bacilli</taxon>
        <taxon>Bacillales</taxon>
        <taxon>Paenibacillaceae</taxon>
        <taxon>Paenibacillus</taxon>
    </lineage>
</organism>
<dbReference type="RefSeq" id="WP_307203755.1">
    <property type="nucleotide sequence ID" value="NZ_JAUSSU010000004.1"/>
</dbReference>
<proteinExistence type="predicted"/>
<protein>
    <recommendedName>
        <fullName evidence="3">DUF4034 domain-containing protein</fullName>
    </recommendedName>
</protein>
<evidence type="ECO:0000313" key="1">
    <source>
        <dbReference type="EMBL" id="MDQ0112830.1"/>
    </source>
</evidence>
<dbReference type="EMBL" id="JAUSSU010000004">
    <property type="protein sequence ID" value="MDQ0112830.1"/>
    <property type="molecule type" value="Genomic_DNA"/>
</dbReference>
<evidence type="ECO:0000313" key="2">
    <source>
        <dbReference type="Proteomes" id="UP001229346"/>
    </source>
</evidence>
<comment type="caution">
    <text evidence="1">The sequence shown here is derived from an EMBL/GenBank/DDBJ whole genome shotgun (WGS) entry which is preliminary data.</text>
</comment>
<reference evidence="1 2" key="1">
    <citation type="submission" date="2023-07" db="EMBL/GenBank/DDBJ databases">
        <title>Sorghum-associated microbial communities from plants grown in Nebraska, USA.</title>
        <authorList>
            <person name="Schachtman D."/>
        </authorList>
    </citation>
    <scope>NUCLEOTIDE SEQUENCE [LARGE SCALE GENOMIC DNA]</scope>
    <source>
        <strain evidence="1 2">CC482</strain>
    </source>
</reference>